<organism evidence="1">
    <name type="scientific">Metalysinibacillus saudimassiliensis</name>
    <dbReference type="NCBI Taxonomy" id="1461583"/>
    <lineage>
        <taxon>Bacteria</taxon>
        <taxon>Bacillati</taxon>
        <taxon>Bacillota</taxon>
        <taxon>Bacilli</taxon>
        <taxon>Bacillales</taxon>
        <taxon>Caryophanaceae</taxon>
        <taxon>Metalysinibacillus</taxon>
    </lineage>
</organism>
<dbReference type="SUPFAM" id="SSF53474">
    <property type="entry name" value="alpha/beta-Hydrolases"/>
    <property type="match status" value="1"/>
</dbReference>
<dbReference type="Pfam" id="PF06821">
    <property type="entry name" value="Ser_hydrolase"/>
    <property type="match status" value="1"/>
</dbReference>
<sequence length="178" mass="20060">MKRLFIIHGYNAYPEKHWFPWLKEQFPHIPTEIIKLPNAHAPQLEEWLAAINEAVGEADEDTYIVAHSLGTQTTLHYAMQQQTLGGIILVSGFAEKIPHLAELDNFALPINDTHIKTIVAKRTIIAAKDDSIVPFSCSERLAKRIDATFITQETGNHFMQSDGFTTLPIVVKALEEML</sequence>
<gene>
    <name evidence="1" type="primary">ydeN</name>
    <name evidence="1" type="ORF">BN1050_01611</name>
</gene>
<evidence type="ECO:0000313" key="1">
    <source>
        <dbReference type="EMBL" id="CEA03569.1"/>
    </source>
</evidence>
<dbReference type="PANTHER" id="PTHR15394">
    <property type="entry name" value="SERINE HYDROLASE RBBP9"/>
    <property type="match status" value="1"/>
</dbReference>
<dbReference type="Gene3D" id="3.40.50.1820">
    <property type="entry name" value="alpha/beta hydrolase"/>
    <property type="match status" value="1"/>
</dbReference>
<dbReference type="GO" id="GO:0016787">
    <property type="term" value="F:hydrolase activity"/>
    <property type="evidence" value="ECO:0007669"/>
    <property type="project" value="UniProtKB-KW"/>
</dbReference>
<dbReference type="HOGENOM" id="CLU_088863_3_0_9"/>
<dbReference type="EMBL" id="LN483075">
    <property type="protein sequence ID" value="CEA03569.1"/>
    <property type="molecule type" value="Genomic_DNA"/>
</dbReference>
<dbReference type="InterPro" id="IPR010662">
    <property type="entry name" value="RBBP9/YdeN"/>
</dbReference>
<dbReference type="AlphaFoldDB" id="A0A078MBG9"/>
<name>A0A078MBG9_9BACL</name>
<proteinExistence type="predicted"/>
<protein>
    <submittedName>
        <fullName evidence="1">Putative hydrolase YdeN</fullName>
    </submittedName>
</protein>
<keyword evidence="1" id="KW-0378">Hydrolase</keyword>
<dbReference type="PANTHER" id="PTHR15394:SF3">
    <property type="entry name" value="SERINE HYDROLASE RBBP9"/>
    <property type="match status" value="1"/>
</dbReference>
<reference evidence="1" key="1">
    <citation type="submission" date="2014-07" db="EMBL/GenBank/DDBJ databases">
        <authorList>
            <person name="Urmite Genomes Urmite Genomes"/>
        </authorList>
    </citation>
    <scope>NUCLEOTIDE SEQUENCE</scope>
    <source>
        <strain evidence="1">13S34_air</strain>
    </source>
</reference>
<dbReference type="PATRIC" id="fig|1461583.4.peg.1547"/>
<dbReference type="InterPro" id="IPR029058">
    <property type="entry name" value="AB_hydrolase_fold"/>
</dbReference>
<accession>A0A078MBG9</accession>